<dbReference type="Proteomes" id="UP001139701">
    <property type="component" value="Unassembled WGS sequence"/>
</dbReference>
<gene>
    <name evidence="4" type="ORF">MKI79_07645</name>
</gene>
<feature type="compositionally biased region" description="Basic and acidic residues" evidence="1">
    <location>
        <begin position="69"/>
        <end position="90"/>
    </location>
</feature>
<evidence type="ECO:0000256" key="1">
    <source>
        <dbReference type="SAM" id="MobiDB-lite"/>
    </source>
</evidence>
<dbReference type="InterPro" id="IPR025582">
    <property type="entry name" value="YARHG_dom"/>
</dbReference>
<protein>
    <submittedName>
        <fullName evidence="4">YARHG domain-containing protein</fullName>
    </submittedName>
</protein>
<dbReference type="Pfam" id="PF13308">
    <property type="entry name" value="YARHG"/>
    <property type="match status" value="1"/>
</dbReference>
<proteinExistence type="predicted"/>
<organism evidence="4 5">
    <name type="scientific">Acinetobacter sedimenti</name>
    <dbReference type="NCBI Taxonomy" id="2919922"/>
    <lineage>
        <taxon>Bacteria</taxon>
        <taxon>Pseudomonadati</taxon>
        <taxon>Pseudomonadota</taxon>
        <taxon>Gammaproteobacteria</taxon>
        <taxon>Moraxellales</taxon>
        <taxon>Moraxellaceae</taxon>
        <taxon>Acinetobacter</taxon>
    </lineage>
</organism>
<dbReference type="AlphaFoldDB" id="A0A9X1WZ83"/>
<name>A0A9X1WZ83_9GAMM</name>
<dbReference type="EMBL" id="JAKUML010000010">
    <property type="protein sequence ID" value="MCJ8146772.1"/>
    <property type="molecule type" value="Genomic_DNA"/>
</dbReference>
<reference evidence="4" key="1">
    <citation type="submission" date="2022-02" db="EMBL/GenBank/DDBJ databases">
        <title>Acinetobacter A3.8 sp. nov., isolated from Sediment (Zhairuo Island).</title>
        <authorList>
            <person name="Zheng K."/>
        </authorList>
    </citation>
    <scope>NUCLEOTIDE SEQUENCE</scope>
    <source>
        <strain evidence="4">A3.8</strain>
    </source>
</reference>
<feature type="signal peptide" evidence="2">
    <location>
        <begin position="1"/>
        <end position="21"/>
    </location>
</feature>
<feature type="region of interest" description="Disordered" evidence="1">
    <location>
        <begin position="53"/>
        <end position="90"/>
    </location>
</feature>
<evidence type="ECO:0000259" key="3">
    <source>
        <dbReference type="SMART" id="SM01324"/>
    </source>
</evidence>
<feature type="domain" description="YARHG" evidence="3">
    <location>
        <begin position="5"/>
        <end position="81"/>
    </location>
</feature>
<feature type="chain" id="PRO_5040844652" evidence="2">
    <location>
        <begin position="22"/>
        <end position="90"/>
    </location>
</feature>
<sequence length="90" mass="9926">MVLKSIAISSLVLAGFGSAYAADAQCDKLQQQKALIHAAHGYCFKDEDAKKKYGNSDCHTKKPKFSGPEAKRLAQIEEKEKELNCPKKDL</sequence>
<dbReference type="SMART" id="SM01324">
    <property type="entry name" value="YARHG"/>
    <property type="match status" value="1"/>
</dbReference>
<comment type="caution">
    <text evidence="4">The sequence shown here is derived from an EMBL/GenBank/DDBJ whole genome shotgun (WGS) entry which is preliminary data.</text>
</comment>
<evidence type="ECO:0000313" key="4">
    <source>
        <dbReference type="EMBL" id="MCJ8146772.1"/>
    </source>
</evidence>
<evidence type="ECO:0000256" key="2">
    <source>
        <dbReference type="SAM" id="SignalP"/>
    </source>
</evidence>
<accession>A0A9X1WZ83</accession>
<evidence type="ECO:0000313" key="5">
    <source>
        <dbReference type="Proteomes" id="UP001139701"/>
    </source>
</evidence>
<keyword evidence="5" id="KW-1185">Reference proteome</keyword>
<keyword evidence="2" id="KW-0732">Signal</keyword>
<dbReference type="RefSeq" id="WP_241571765.1">
    <property type="nucleotide sequence ID" value="NZ_JAKUML010000010.1"/>
</dbReference>